<dbReference type="Pfam" id="PF21531">
    <property type="entry name" value="Rv2175c_wHTH"/>
    <property type="match status" value="1"/>
</dbReference>
<gene>
    <name evidence="3" type="ORF">GCM10023353_25960</name>
</gene>
<evidence type="ECO:0000313" key="3">
    <source>
        <dbReference type="EMBL" id="GAA4817896.1"/>
    </source>
</evidence>
<name>A0ABP9CTJ5_9ACTN</name>
<accession>A0ABP9CTJ5</accession>
<evidence type="ECO:0000259" key="2">
    <source>
        <dbReference type="Pfam" id="PF21531"/>
    </source>
</evidence>
<protein>
    <submittedName>
        <fullName evidence="3">Rv2175c family DNA-binding protein</fullName>
    </submittedName>
</protein>
<keyword evidence="4" id="KW-1185">Reference proteome</keyword>
<dbReference type="EMBL" id="BAABKQ010000001">
    <property type="protein sequence ID" value="GAA4817896.1"/>
    <property type="molecule type" value="Genomic_DNA"/>
</dbReference>
<dbReference type="InterPro" id="IPR041098">
    <property type="entry name" value="Rv2175c_C"/>
</dbReference>
<dbReference type="InterPro" id="IPR048576">
    <property type="entry name" value="Rv2175c_wHTH"/>
</dbReference>
<sequence length="138" mass="15313">MQLVLGRCRYRGGVSTFPVCEDILDESVELLQLPDVAKLLSVPVTHTHELLRRHEFIAIRREGVVGVPAQFLTVDGQDGKVVRSLPGTIALLRDGGYSEGEILRWLFTDDPSLPGRPADVLRGDHAREVVRRAQAMAF</sequence>
<proteinExistence type="predicted"/>
<dbReference type="Proteomes" id="UP001500839">
    <property type="component" value="Unassembled WGS sequence"/>
</dbReference>
<comment type="caution">
    <text evidence="3">The sequence shown here is derived from an EMBL/GenBank/DDBJ whole genome shotgun (WGS) entry which is preliminary data.</text>
</comment>
<feature type="domain" description="DNA-binding protein Rv2175c wHTH" evidence="2">
    <location>
        <begin position="17"/>
        <end position="72"/>
    </location>
</feature>
<dbReference type="GO" id="GO:0003677">
    <property type="term" value="F:DNA binding"/>
    <property type="evidence" value="ECO:0007669"/>
    <property type="project" value="UniProtKB-KW"/>
</dbReference>
<keyword evidence="3" id="KW-0238">DNA-binding</keyword>
<feature type="domain" description="Rv2175c C-terminal" evidence="1">
    <location>
        <begin position="82"/>
        <end position="137"/>
    </location>
</feature>
<evidence type="ECO:0000313" key="4">
    <source>
        <dbReference type="Proteomes" id="UP001500839"/>
    </source>
</evidence>
<reference evidence="4" key="1">
    <citation type="journal article" date="2019" name="Int. J. Syst. Evol. Microbiol.">
        <title>The Global Catalogue of Microorganisms (GCM) 10K type strain sequencing project: providing services to taxonomists for standard genome sequencing and annotation.</title>
        <authorList>
            <consortium name="The Broad Institute Genomics Platform"/>
            <consortium name="The Broad Institute Genome Sequencing Center for Infectious Disease"/>
            <person name="Wu L."/>
            <person name="Ma J."/>
        </authorList>
    </citation>
    <scope>NUCLEOTIDE SEQUENCE [LARGE SCALE GENOMIC DNA]</scope>
    <source>
        <strain evidence="4">JCM 18542</strain>
    </source>
</reference>
<organism evidence="3 4">
    <name type="scientific">Tomitella cavernea</name>
    <dbReference type="NCBI Taxonomy" id="1387982"/>
    <lineage>
        <taxon>Bacteria</taxon>
        <taxon>Bacillati</taxon>
        <taxon>Actinomycetota</taxon>
        <taxon>Actinomycetes</taxon>
        <taxon>Mycobacteriales</taxon>
        <taxon>Tomitella</taxon>
    </lineage>
</organism>
<evidence type="ECO:0000259" key="1">
    <source>
        <dbReference type="Pfam" id="PF18367"/>
    </source>
</evidence>
<dbReference type="Pfam" id="PF18367">
    <property type="entry name" value="Rv2175c_C"/>
    <property type="match status" value="1"/>
</dbReference>